<keyword evidence="3" id="KW-1185">Reference proteome</keyword>
<comment type="caution">
    <text evidence="2">The sequence shown here is derived from an EMBL/GenBank/DDBJ whole genome shotgun (WGS) entry which is preliminary data.</text>
</comment>
<reference evidence="2 3" key="1">
    <citation type="submission" date="2018-12" db="EMBL/GenBank/DDBJ databases">
        <title>Genome sequence and assembly of Colletotrichum trifolii.</title>
        <authorList>
            <person name="Gan P."/>
            <person name="Shirasu K."/>
        </authorList>
    </citation>
    <scope>NUCLEOTIDE SEQUENCE [LARGE SCALE GENOMIC DNA]</scope>
    <source>
        <strain evidence="2 3">543-2</strain>
    </source>
</reference>
<proteinExistence type="predicted"/>
<dbReference type="EMBL" id="RYZW01000010">
    <property type="protein sequence ID" value="TDZ71640.1"/>
    <property type="molecule type" value="Genomic_DNA"/>
</dbReference>
<name>A0A4R8RSR9_COLTR</name>
<accession>A0A4R8RSR9</accession>
<feature type="compositionally biased region" description="Basic residues" evidence="1">
    <location>
        <begin position="66"/>
        <end position="77"/>
    </location>
</feature>
<dbReference type="Proteomes" id="UP000295703">
    <property type="component" value="Unassembled WGS sequence"/>
</dbReference>
<feature type="region of interest" description="Disordered" evidence="1">
    <location>
        <begin position="110"/>
        <end position="231"/>
    </location>
</feature>
<feature type="region of interest" description="Disordered" evidence="1">
    <location>
        <begin position="51"/>
        <end position="98"/>
    </location>
</feature>
<dbReference type="AlphaFoldDB" id="A0A4R8RSR9"/>
<gene>
    <name evidence="2" type="ORF">CTRI78_v001971</name>
</gene>
<evidence type="ECO:0000313" key="2">
    <source>
        <dbReference type="EMBL" id="TDZ71640.1"/>
    </source>
</evidence>
<evidence type="ECO:0000256" key="1">
    <source>
        <dbReference type="SAM" id="MobiDB-lite"/>
    </source>
</evidence>
<evidence type="ECO:0000313" key="3">
    <source>
        <dbReference type="Proteomes" id="UP000295703"/>
    </source>
</evidence>
<feature type="compositionally biased region" description="Low complexity" evidence="1">
    <location>
        <begin position="185"/>
        <end position="194"/>
    </location>
</feature>
<protein>
    <submittedName>
        <fullName evidence="2">Uncharacterized protein</fullName>
    </submittedName>
</protein>
<organism evidence="2 3">
    <name type="scientific">Colletotrichum trifolii</name>
    <dbReference type="NCBI Taxonomy" id="5466"/>
    <lineage>
        <taxon>Eukaryota</taxon>
        <taxon>Fungi</taxon>
        <taxon>Dikarya</taxon>
        <taxon>Ascomycota</taxon>
        <taxon>Pezizomycotina</taxon>
        <taxon>Sordariomycetes</taxon>
        <taxon>Hypocreomycetidae</taxon>
        <taxon>Glomerellales</taxon>
        <taxon>Glomerellaceae</taxon>
        <taxon>Colletotrichum</taxon>
        <taxon>Colletotrichum orbiculare species complex</taxon>
    </lineage>
</organism>
<sequence length="231" mass="25582">MCEIKISERPVLSRALTCSNDQAKLIDAWFTNNLCLDHQSEAVRLAYYNGDLSPPEELPSTEIKGHERRPRKRRSQQKTRPAASSDPGPLDPDRGFGLRSERHDAALASHRLSATEEVTSRPSFVKPAGDQRDDTPATPRRSLKTVHFADAPRANSPSRPARTAHLSSAPHSRHHRRADGSHGNRPSPRASSSAVARTNNVRERRNATGQVGSDTNDTGDVRRTARTRPNR</sequence>
<feature type="compositionally biased region" description="Polar residues" evidence="1">
    <location>
        <begin position="207"/>
        <end position="218"/>
    </location>
</feature>